<accession>A0ACD5ZQ20</accession>
<evidence type="ECO:0000313" key="2">
    <source>
        <dbReference type="Proteomes" id="UP001732700"/>
    </source>
</evidence>
<dbReference type="EnsemblPlants" id="AVESA.00010b.r2.7AG1207210.1">
    <property type="protein sequence ID" value="AVESA.00010b.r2.7AG1207210.1.CDS"/>
    <property type="gene ID" value="AVESA.00010b.r2.7AG1207210"/>
</dbReference>
<name>A0ACD5ZQ20_AVESA</name>
<protein>
    <submittedName>
        <fullName evidence="1">Uncharacterized protein</fullName>
    </submittedName>
</protein>
<proteinExistence type="predicted"/>
<sequence length="569" mass="64077">MEYNNDWGEIQKRFLPCKSTHQIFVRQKNRTTCNAPDNPVKEVRRMKTSPLSTEEIQRIEEGLKIFKNDWTSVWKFVVPHRDPAHLQLQWRVATGVQRSYSKSDAGKERRRLNGAKRRKLKASVPDSRVNHGQEADNDASEGVENDDDSFVNDASLADAENRSINMTQAGTSDNAANDLFPVPPPTFTECVYTQLNSFPDRSTSDMSQQHGICNGNAIEDGAEQDFLMHPLLFQHPREVLSSYSHPCENLIRHTRNYDVFPFEKVQVEKSNKQSTDGMEGAPANADTIFHPLLQRTVDEMLEEVPEKDCHQFANQSDCGMREPPVDDQSTVRETSTNPCVRENSTDLQASTRTCEREINIDVDIPLCYSTDFRNAKDFRSTVSKSSCQPEVSMKDRASASILEPGNACCRRDIEQPSKEEMRGIVMEREELSDSEEDSEHVEFECEEIDDSEEEQVQDAEPCLTENKEEPTVICSSNRYQAGPKPEELEGSRKRQVLNTKSSDSGRSRKSLALNDAMAHCKFVVACTAGLITQPLMQSVLGTDLSSTLSVDHLNRATGTSCFTCPCLGR</sequence>
<evidence type="ECO:0000313" key="1">
    <source>
        <dbReference type="EnsemblPlants" id="AVESA.00010b.r2.7AG1207210.1.CDS"/>
    </source>
</evidence>
<reference evidence="1" key="1">
    <citation type="submission" date="2021-05" db="EMBL/GenBank/DDBJ databases">
        <authorList>
            <person name="Scholz U."/>
            <person name="Mascher M."/>
            <person name="Fiebig A."/>
        </authorList>
    </citation>
    <scope>NUCLEOTIDE SEQUENCE [LARGE SCALE GENOMIC DNA]</scope>
</reference>
<organism evidence="1 2">
    <name type="scientific">Avena sativa</name>
    <name type="common">Oat</name>
    <dbReference type="NCBI Taxonomy" id="4498"/>
    <lineage>
        <taxon>Eukaryota</taxon>
        <taxon>Viridiplantae</taxon>
        <taxon>Streptophyta</taxon>
        <taxon>Embryophyta</taxon>
        <taxon>Tracheophyta</taxon>
        <taxon>Spermatophyta</taxon>
        <taxon>Magnoliopsida</taxon>
        <taxon>Liliopsida</taxon>
        <taxon>Poales</taxon>
        <taxon>Poaceae</taxon>
        <taxon>BOP clade</taxon>
        <taxon>Pooideae</taxon>
        <taxon>Poodae</taxon>
        <taxon>Poeae</taxon>
        <taxon>Poeae Chloroplast Group 1 (Aveneae type)</taxon>
        <taxon>Aveninae</taxon>
        <taxon>Avena</taxon>
    </lineage>
</organism>
<keyword evidence="2" id="KW-1185">Reference proteome</keyword>
<reference evidence="1" key="2">
    <citation type="submission" date="2025-09" db="UniProtKB">
        <authorList>
            <consortium name="EnsemblPlants"/>
        </authorList>
    </citation>
    <scope>IDENTIFICATION</scope>
</reference>
<dbReference type="Proteomes" id="UP001732700">
    <property type="component" value="Chromosome 7A"/>
</dbReference>